<dbReference type="Gene3D" id="3.40.190.290">
    <property type="match status" value="1"/>
</dbReference>
<dbReference type="PROSITE" id="PS50931">
    <property type="entry name" value="HTH_LYSR"/>
    <property type="match status" value="1"/>
</dbReference>
<protein>
    <submittedName>
        <fullName evidence="7">LysR family transcriptional regulator</fullName>
    </submittedName>
</protein>
<feature type="compositionally biased region" description="Basic and acidic residues" evidence="5">
    <location>
        <begin position="320"/>
        <end position="335"/>
    </location>
</feature>
<dbReference type="GO" id="GO:0000976">
    <property type="term" value="F:transcription cis-regulatory region binding"/>
    <property type="evidence" value="ECO:0007669"/>
    <property type="project" value="TreeGrafter"/>
</dbReference>
<organism evidence="7 8">
    <name type="scientific">Achromobacter aloeverae</name>
    <dbReference type="NCBI Taxonomy" id="1750518"/>
    <lineage>
        <taxon>Bacteria</taxon>
        <taxon>Pseudomonadati</taxon>
        <taxon>Pseudomonadota</taxon>
        <taxon>Betaproteobacteria</taxon>
        <taxon>Burkholderiales</taxon>
        <taxon>Alcaligenaceae</taxon>
        <taxon>Achromobacter</taxon>
    </lineage>
</organism>
<evidence type="ECO:0000313" key="8">
    <source>
        <dbReference type="Proteomes" id="UP000290849"/>
    </source>
</evidence>
<evidence type="ECO:0000313" key="7">
    <source>
        <dbReference type="EMBL" id="RXN86135.1"/>
    </source>
</evidence>
<sequence length="355" mass="38668">MERLAHMPGLLTRLRMRQIVLLLTIEERGTLRAAAAQLNMTQSAASKMLHELELAIGQPLFERVGRGLVLAAAGECVMGYFRGMRGTVSSLGRELEELRLGSAGKLFIGSIMAASPGHLTDALLRLKQTYPLLAVEISTGTSDLLIKQLDEGRLDVVIGRMVTLSQRDYVFRPIGEEALSVIAAVDHPLVRRKRATFEAMQAYPWILQPHGSPMRDVMEQEFRAHGHETPKGLIESASILTTTNLVMKSAMLGVIPESVASRYARHGLLAILPYTIDNALTAFGSIVPRNRPLSAAAGHFVHLLHETTPDAVAAASPARGGREKNQEKASREKISRGGSRPSSPAPRSTRRRPAS</sequence>
<dbReference type="AlphaFoldDB" id="A0A4Q1HG50"/>
<dbReference type="InterPro" id="IPR036388">
    <property type="entry name" value="WH-like_DNA-bd_sf"/>
</dbReference>
<feature type="compositionally biased region" description="Low complexity" evidence="5">
    <location>
        <begin position="336"/>
        <end position="347"/>
    </location>
</feature>
<dbReference type="Pfam" id="PF00126">
    <property type="entry name" value="HTH_1"/>
    <property type="match status" value="1"/>
</dbReference>
<dbReference type="Gene3D" id="1.10.10.10">
    <property type="entry name" value="Winged helix-like DNA-binding domain superfamily/Winged helix DNA-binding domain"/>
    <property type="match status" value="1"/>
</dbReference>
<feature type="domain" description="HTH lysR-type" evidence="6">
    <location>
        <begin position="14"/>
        <end position="71"/>
    </location>
</feature>
<evidence type="ECO:0000259" key="6">
    <source>
        <dbReference type="PROSITE" id="PS50931"/>
    </source>
</evidence>
<accession>A0A4Q1HG50</accession>
<keyword evidence="4" id="KW-0804">Transcription</keyword>
<dbReference type="Pfam" id="PF03466">
    <property type="entry name" value="LysR_substrate"/>
    <property type="match status" value="1"/>
</dbReference>
<comment type="similarity">
    <text evidence="1">Belongs to the LysR transcriptional regulatory family.</text>
</comment>
<evidence type="ECO:0000256" key="2">
    <source>
        <dbReference type="ARBA" id="ARBA00023015"/>
    </source>
</evidence>
<name>A0A4Q1HG50_9BURK</name>
<dbReference type="GO" id="GO:0003700">
    <property type="term" value="F:DNA-binding transcription factor activity"/>
    <property type="evidence" value="ECO:0007669"/>
    <property type="project" value="InterPro"/>
</dbReference>
<dbReference type="EMBL" id="PYAL01000006">
    <property type="protein sequence ID" value="RXN86135.1"/>
    <property type="molecule type" value="Genomic_DNA"/>
</dbReference>
<proteinExistence type="inferred from homology"/>
<reference evidence="7 8" key="1">
    <citation type="journal article" date="2017" name="Int. J. Syst. Evol. Microbiol.">
        <title>Achromobacter aloeverae sp. nov., isolated from the root of Aloe vera (L.) Burm.f.</title>
        <authorList>
            <person name="Kuncharoen N."/>
            <person name="Muramatsu Y."/>
            <person name="Shibata C."/>
            <person name="Kamakura Y."/>
            <person name="Nakagawa Y."/>
            <person name="Tanasupawat S."/>
        </authorList>
    </citation>
    <scope>NUCLEOTIDE SEQUENCE [LARGE SCALE GENOMIC DNA]</scope>
    <source>
        <strain evidence="7 8">AVA-1</strain>
    </source>
</reference>
<dbReference type="RefSeq" id="WP_129152303.1">
    <property type="nucleotide sequence ID" value="NZ_JBHSDO010000017.1"/>
</dbReference>
<dbReference type="Proteomes" id="UP000290849">
    <property type="component" value="Unassembled WGS sequence"/>
</dbReference>
<dbReference type="PRINTS" id="PR00039">
    <property type="entry name" value="HTHLYSR"/>
</dbReference>
<dbReference type="InterPro" id="IPR036390">
    <property type="entry name" value="WH_DNA-bd_sf"/>
</dbReference>
<dbReference type="SUPFAM" id="SSF53850">
    <property type="entry name" value="Periplasmic binding protein-like II"/>
    <property type="match status" value="1"/>
</dbReference>
<evidence type="ECO:0000256" key="4">
    <source>
        <dbReference type="ARBA" id="ARBA00023163"/>
    </source>
</evidence>
<dbReference type="PANTHER" id="PTHR30126:SF97">
    <property type="entry name" value="HTH-TYPE TRANSCRIPTIONAL REGULATOR ABGR"/>
    <property type="match status" value="1"/>
</dbReference>
<dbReference type="PANTHER" id="PTHR30126">
    <property type="entry name" value="HTH-TYPE TRANSCRIPTIONAL REGULATOR"/>
    <property type="match status" value="1"/>
</dbReference>
<gene>
    <name evidence="7" type="ORF">C7R54_20565</name>
</gene>
<evidence type="ECO:0000256" key="1">
    <source>
        <dbReference type="ARBA" id="ARBA00009437"/>
    </source>
</evidence>
<comment type="caution">
    <text evidence="7">The sequence shown here is derived from an EMBL/GenBank/DDBJ whole genome shotgun (WGS) entry which is preliminary data.</text>
</comment>
<dbReference type="SUPFAM" id="SSF46785">
    <property type="entry name" value="Winged helix' DNA-binding domain"/>
    <property type="match status" value="1"/>
</dbReference>
<dbReference type="InterPro" id="IPR005119">
    <property type="entry name" value="LysR_subst-bd"/>
</dbReference>
<feature type="region of interest" description="Disordered" evidence="5">
    <location>
        <begin position="312"/>
        <end position="355"/>
    </location>
</feature>
<evidence type="ECO:0000256" key="3">
    <source>
        <dbReference type="ARBA" id="ARBA00023125"/>
    </source>
</evidence>
<keyword evidence="8" id="KW-1185">Reference proteome</keyword>
<evidence type="ECO:0000256" key="5">
    <source>
        <dbReference type="SAM" id="MobiDB-lite"/>
    </source>
</evidence>
<dbReference type="InterPro" id="IPR000847">
    <property type="entry name" value="LysR_HTH_N"/>
</dbReference>
<keyword evidence="3" id="KW-0238">DNA-binding</keyword>
<keyword evidence="2" id="KW-0805">Transcription regulation</keyword>
<dbReference type="OrthoDB" id="8804410at2"/>